<sequence>MNVGEVNYYTHSSKTRCVFVDNKELPLVSIDIWCKAGSSFEEVDKNGTAHFLEHMIFKGSNNIMPGEFDHKIESLGGLSNASTGYDDVHYHVLIPPNNFRESLALLTNIVVSPNFNPDEFIKEKGVVIDEIKQQNDQPEEKLFNYFLKRVWISSDYANSILGTENSIRKLEINDLEKFHRKHYTSEKICMAIAGNLSGEIYKIFENSDLSGIKKNPKNKDPNLLNLENKPFLKIRNGRELINFDNLEFSRIFMAWFIPNLNDQKTIIGLEILASVLSVGRNSRLVKFLKEDNNLVESVYVDVNAGELGGLFILEATCEPKDIYLVENEILKIIDEISDSKALTLDEIKKAINIVKSNYVFNLETSSQLSAFFGNELLWGRKSSINNLKGHLKYWKDLGNFKEIINYIHGDKFTLIVSPSKC</sequence>
<dbReference type="GO" id="GO:0004222">
    <property type="term" value="F:metalloendopeptidase activity"/>
    <property type="evidence" value="ECO:0007669"/>
    <property type="project" value="InterPro"/>
</dbReference>
<comment type="similarity">
    <text evidence="1 2">Belongs to the peptidase M16 family.</text>
</comment>
<evidence type="ECO:0000313" key="6">
    <source>
        <dbReference type="Proteomes" id="UP000002715"/>
    </source>
</evidence>
<dbReference type="InterPro" id="IPR011765">
    <property type="entry name" value="Pept_M16_N"/>
</dbReference>
<dbReference type="EMBL" id="CP000111">
    <property type="protein sequence ID" value="ABB49814.1"/>
    <property type="molecule type" value="Genomic_DNA"/>
</dbReference>
<evidence type="ECO:0000259" key="3">
    <source>
        <dbReference type="Pfam" id="PF00675"/>
    </source>
</evidence>
<evidence type="ECO:0000256" key="2">
    <source>
        <dbReference type="RuleBase" id="RU004447"/>
    </source>
</evidence>
<dbReference type="Proteomes" id="UP000002715">
    <property type="component" value="Chromosome"/>
</dbReference>
<dbReference type="GO" id="GO:0006508">
    <property type="term" value="P:proteolysis"/>
    <property type="evidence" value="ECO:0007669"/>
    <property type="project" value="InterPro"/>
</dbReference>
<gene>
    <name evidence="5" type="ordered locus">PMT9312_0754</name>
</gene>
<dbReference type="AlphaFoldDB" id="Q31BD1"/>
<reference evidence="6" key="1">
    <citation type="submission" date="2005-07" db="EMBL/GenBank/DDBJ databases">
        <title>Complete sequence of Prochlorococcus marinus str. MIT 9312.</title>
        <authorList>
            <consortium name="US DOE Joint Genome Institute"/>
            <person name="Copeland A."/>
            <person name="Lucas S."/>
            <person name="Lapidus A."/>
            <person name="Barry K."/>
            <person name="Detter J.C."/>
            <person name="Glavina T."/>
            <person name="Hammon N."/>
            <person name="Israni S."/>
            <person name="Pitluck S."/>
            <person name="Thiel J."/>
            <person name="Schmutz J."/>
            <person name="Larimer F."/>
            <person name="Land M."/>
            <person name="Kyrpides N."/>
            <person name="Lykidis A."/>
            <person name="Richardson P."/>
        </authorList>
    </citation>
    <scope>NUCLEOTIDE SEQUENCE [LARGE SCALE GENOMIC DNA]</scope>
    <source>
        <strain evidence="6">MIT 9312</strain>
    </source>
</reference>
<dbReference type="InterPro" id="IPR007863">
    <property type="entry name" value="Peptidase_M16_C"/>
</dbReference>
<evidence type="ECO:0000313" key="5">
    <source>
        <dbReference type="EMBL" id="ABB49814.1"/>
    </source>
</evidence>
<dbReference type="STRING" id="74546.PMT9312_0754"/>
<protein>
    <submittedName>
        <fullName evidence="5">Zn-dependent peptidase-like protein</fullName>
    </submittedName>
</protein>
<evidence type="ECO:0000256" key="1">
    <source>
        <dbReference type="ARBA" id="ARBA00007261"/>
    </source>
</evidence>
<dbReference type="Pfam" id="PF05193">
    <property type="entry name" value="Peptidase_M16_C"/>
    <property type="match status" value="1"/>
</dbReference>
<proteinExistence type="inferred from homology"/>
<name>Q31BD1_PROM9</name>
<dbReference type="PANTHER" id="PTHR11851">
    <property type="entry name" value="METALLOPROTEASE"/>
    <property type="match status" value="1"/>
</dbReference>
<dbReference type="InterPro" id="IPR001431">
    <property type="entry name" value="Pept_M16_Zn_BS"/>
</dbReference>
<dbReference type="PROSITE" id="PS00143">
    <property type="entry name" value="INSULINASE"/>
    <property type="match status" value="1"/>
</dbReference>
<organism evidence="5 6">
    <name type="scientific">Prochlorococcus marinus (strain MIT 9312)</name>
    <dbReference type="NCBI Taxonomy" id="74546"/>
    <lineage>
        <taxon>Bacteria</taxon>
        <taxon>Bacillati</taxon>
        <taxon>Cyanobacteriota</taxon>
        <taxon>Cyanophyceae</taxon>
        <taxon>Synechococcales</taxon>
        <taxon>Prochlorococcaceae</taxon>
        <taxon>Prochlorococcus</taxon>
    </lineage>
</organism>
<dbReference type="InterPro" id="IPR050361">
    <property type="entry name" value="MPP/UQCRC_Complex"/>
</dbReference>
<dbReference type="eggNOG" id="COG0612">
    <property type="taxonomic scope" value="Bacteria"/>
</dbReference>
<dbReference type="OrthoDB" id="9811314at2"/>
<dbReference type="HOGENOM" id="CLU_009902_3_2_3"/>
<dbReference type="Pfam" id="PF00675">
    <property type="entry name" value="Peptidase_M16"/>
    <property type="match status" value="1"/>
</dbReference>
<dbReference type="PANTHER" id="PTHR11851:SF49">
    <property type="entry name" value="MITOCHONDRIAL-PROCESSING PEPTIDASE SUBUNIT ALPHA"/>
    <property type="match status" value="1"/>
</dbReference>
<dbReference type="RefSeq" id="WP_011376309.1">
    <property type="nucleotide sequence ID" value="NC_007577.1"/>
</dbReference>
<feature type="domain" description="Peptidase M16 N-terminal" evidence="3">
    <location>
        <begin position="21"/>
        <end position="163"/>
    </location>
</feature>
<dbReference type="KEGG" id="pmi:PMT9312_0754"/>
<dbReference type="SUPFAM" id="SSF63411">
    <property type="entry name" value="LuxS/MPP-like metallohydrolase"/>
    <property type="match status" value="2"/>
</dbReference>
<feature type="domain" description="Peptidase M16 C-terminal" evidence="4">
    <location>
        <begin position="170"/>
        <end position="353"/>
    </location>
</feature>
<dbReference type="Gene3D" id="3.30.830.10">
    <property type="entry name" value="Metalloenzyme, LuxS/M16 peptidase-like"/>
    <property type="match status" value="2"/>
</dbReference>
<dbReference type="GO" id="GO:0046872">
    <property type="term" value="F:metal ion binding"/>
    <property type="evidence" value="ECO:0007669"/>
    <property type="project" value="InterPro"/>
</dbReference>
<evidence type="ECO:0000259" key="4">
    <source>
        <dbReference type="Pfam" id="PF05193"/>
    </source>
</evidence>
<accession>Q31BD1</accession>
<dbReference type="InterPro" id="IPR011249">
    <property type="entry name" value="Metalloenz_LuxS/M16"/>
</dbReference>